<reference evidence="2 3" key="1">
    <citation type="submission" date="2018-10" db="EMBL/GenBank/DDBJ databases">
        <authorList>
            <person name="Ekblom R."/>
            <person name="Jareborg N."/>
        </authorList>
    </citation>
    <scope>NUCLEOTIDE SEQUENCE [LARGE SCALE GENOMIC DNA]</scope>
    <source>
        <tissue evidence="2">Muscle</tissue>
    </source>
</reference>
<gene>
    <name evidence="2" type="ORF">BN2614_LOCUS1</name>
</gene>
<keyword evidence="3" id="KW-1185">Reference proteome</keyword>
<accession>A0A9X9LCY1</accession>
<comment type="caution">
    <text evidence="2">The sequence shown here is derived from an EMBL/GenBank/DDBJ whole genome shotgun (WGS) entry which is preliminary data.</text>
</comment>
<feature type="region of interest" description="Disordered" evidence="1">
    <location>
        <begin position="1"/>
        <end position="35"/>
    </location>
</feature>
<dbReference type="AlphaFoldDB" id="A0A9X9LCY1"/>
<proteinExistence type="predicted"/>
<organism evidence="2 3">
    <name type="scientific">Gulo gulo</name>
    <name type="common">Wolverine</name>
    <name type="synonym">Gluton</name>
    <dbReference type="NCBI Taxonomy" id="48420"/>
    <lineage>
        <taxon>Eukaryota</taxon>
        <taxon>Metazoa</taxon>
        <taxon>Chordata</taxon>
        <taxon>Craniata</taxon>
        <taxon>Vertebrata</taxon>
        <taxon>Euteleostomi</taxon>
        <taxon>Mammalia</taxon>
        <taxon>Eutheria</taxon>
        <taxon>Laurasiatheria</taxon>
        <taxon>Carnivora</taxon>
        <taxon>Caniformia</taxon>
        <taxon>Musteloidea</taxon>
        <taxon>Mustelidae</taxon>
        <taxon>Guloninae</taxon>
        <taxon>Gulo</taxon>
    </lineage>
</organism>
<dbReference type="EMBL" id="CYRY02000669">
    <property type="protein sequence ID" value="VCW50178.1"/>
    <property type="molecule type" value="Genomic_DNA"/>
</dbReference>
<protein>
    <submittedName>
        <fullName evidence="2">Uncharacterized protein</fullName>
    </submittedName>
</protein>
<evidence type="ECO:0000256" key="1">
    <source>
        <dbReference type="SAM" id="MobiDB-lite"/>
    </source>
</evidence>
<name>A0A9X9LCY1_GULGU</name>
<evidence type="ECO:0000313" key="2">
    <source>
        <dbReference type="EMBL" id="VCW50178.1"/>
    </source>
</evidence>
<sequence>CTRSSTAKAGGARASPDTWSHGLAGEKSEHRRGEQRGWRIYLHLGGSLKTVAEVALGPGRTRMC</sequence>
<feature type="non-terminal residue" evidence="2">
    <location>
        <position position="1"/>
    </location>
</feature>
<dbReference type="Proteomes" id="UP000269945">
    <property type="component" value="Unassembled WGS sequence"/>
</dbReference>
<evidence type="ECO:0000313" key="3">
    <source>
        <dbReference type="Proteomes" id="UP000269945"/>
    </source>
</evidence>
<feature type="compositionally biased region" description="Basic and acidic residues" evidence="1">
    <location>
        <begin position="24"/>
        <end position="35"/>
    </location>
</feature>